<feature type="transmembrane region" description="Helical" evidence="2">
    <location>
        <begin position="538"/>
        <end position="558"/>
    </location>
</feature>
<keyword evidence="4" id="KW-1185">Reference proteome</keyword>
<evidence type="ECO:0000256" key="2">
    <source>
        <dbReference type="SAM" id="Phobius"/>
    </source>
</evidence>
<keyword evidence="2" id="KW-0812">Transmembrane</keyword>
<feature type="region of interest" description="Disordered" evidence="1">
    <location>
        <begin position="683"/>
        <end position="721"/>
    </location>
</feature>
<feature type="transmembrane region" description="Helical" evidence="2">
    <location>
        <begin position="264"/>
        <end position="285"/>
    </location>
</feature>
<accession>A0ABR1IXJ9</accession>
<dbReference type="EMBL" id="JBANRG010000052">
    <property type="protein sequence ID" value="KAK7444023.1"/>
    <property type="molecule type" value="Genomic_DNA"/>
</dbReference>
<feature type="compositionally biased region" description="Basic and acidic residues" evidence="1">
    <location>
        <begin position="706"/>
        <end position="721"/>
    </location>
</feature>
<feature type="transmembrane region" description="Helical" evidence="2">
    <location>
        <begin position="93"/>
        <end position="115"/>
    </location>
</feature>
<dbReference type="PANTHER" id="PTHR42101:SF1">
    <property type="entry name" value="LOW TEMPERATURE REQUIREMENT A"/>
    <property type="match status" value="1"/>
</dbReference>
<keyword evidence="2" id="KW-0472">Membrane</keyword>
<comment type="caution">
    <text evidence="3">The sequence shown here is derived from an EMBL/GenBank/DDBJ whole genome shotgun (WGS) entry which is preliminary data.</text>
</comment>
<feature type="transmembrane region" description="Helical" evidence="2">
    <location>
        <begin position="619"/>
        <end position="637"/>
    </location>
</feature>
<evidence type="ECO:0008006" key="5">
    <source>
        <dbReference type="Google" id="ProtNLM"/>
    </source>
</evidence>
<feature type="compositionally biased region" description="Basic and acidic residues" evidence="1">
    <location>
        <begin position="689"/>
        <end position="698"/>
    </location>
</feature>
<feature type="transmembrane region" description="Helical" evidence="2">
    <location>
        <begin position="570"/>
        <end position="590"/>
    </location>
</feature>
<sequence length="721" mass="81164">MEPHRASKGNRASTFGDPSTDPRDSLVRQRRKNIVPLTRSPFIDSTYDSKERPSEFKVSVSNVPWSDLLLELAMTTTFASLTDGTPILEASSVASYLGFFALVWWIWASQVAYNVRFRQADWLHRLFVFLQVFVFCGLATFTKDFDVTNDIADDSQMNQRIANLEVGAFGQSQRPWISVERFRAQRLPTLNARGISMTMAISRVFLLIQYLVAFGHALRVDRRISKNTALLVHIGSLLISSLCYFIAFAIIGNHPSRGDQIVKFFFWYIPLFIEVTAHFIAISRLCNGRVNYDAKLVLARTCTAFVIILGNGLDRITNGFQYVVGNFRFTWLSLGVICCAVVIFLLMFSLYFGTSAPATHGMSNNRIISGFFFQFFHLSAVIVTLQCIAVMLKAGNLGSALDIPLEFLRDSKSIMQLKGFSVPLNESDYAFSDIETRLQNQAISLQGLLPFINDAIHNASQGTTPNYALPFNVLLQMDVLIIETVLDNLNMLQQSSDLVFAQLEFFLYEDPGNFTAINNSTFNDTVQMVIVQNSTPAMWFYAAGGAFLLTLGFVGLIRQWPRDKYEWGQVISRLILGSATIAVTAIDINASKHVLTADFDLGGSGIWSLVTHSWVLPPYALALLIEQIIELILLYLAGRSFGDFKTLLFLKDSRSPRISYSRTGTFDESVSSLASNDREERVIGINRSEQPEWHRDDPEYVNTHEQGNEKKGNEEVRVYQR</sequence>
<dbReference type="PANTHER" id="PTHR42101">
    <property type="entry name" value="CHROMOSOME 16, WHOLE GENOME SHOTGUN SEQUENCE"/>
    <property type="match status" value="1"/>
</dbReference>
<name>A0ABR1IXJ9_9AGAR</name>
<evidence type="ECO:0000313" key="4">
    <source>
        <dbReference type="Proteomes" id="UP001498398"/>
    </source>
</evidence>
<gene>
    <name evidence="3" type="ORF">VKT23_015418</name>
</gene>
<evidence type="ECO:0000313" key="3">
    <source>
        <dbReference type="EMBL" id="KAK7444023.1"/>
    </source>
</evidence>
<organism evidence="3 4">
    <name type="scientific">Marasmiellus scandens</name>
    <dbReference type="NCBI Taxonomy" id="2682957"/>
    <lineage>
        <taxon>Eukaryota</taxon>
        <taxon>Fungi</taxon>
        <taxon>Dikarya</taxon>
        <taxon>Basidiomycota</taxon>
        <taxon>Agaricomycotina</taxon>
        <taxon>Agaricomycetes</taxon>
        <taxon>Agaricomycetidae</taxon>
        <taxon>Agaricales</taxon>
        <taxon>Marasmiineae</taxon>
        <taxon>Omphalotaceae</taxon>
        <taxon>Marasmiellus</taxon>
    </lineage>
</organism>
<reference evidence="3 4" key="1">
    <citation type="submission" date="2024-01" db="EMBL/GenBank/DDBJ databases">
        <title>A draft genome for the cacao thread blight pathogen Marasmiellus scandens.</title>
        <authorList>
            <person name="Baruah I.K."/>
            <person name="Leung J."/>
            <person name="Bukari Y."/>
            <person name="Amoako-Attah I."/>
            <person name="Meinhardt L.W."/>
            <person name="Bailey B.A."/>
            <person name="Cohen S.P."/>
        </authorList>
    </citation>
    <scope>NUCLEOTIDE SEQUENCE [LARGE SCALE GENOMIC DNA]</scope>
    <source>
        <strain evidence="3 4">GH-19</strain>
    </source>
</reference>
<feature type="transmembrane region" description="Helical" evidence="2">
    <location>
        <begin position="329"/>
        <end position="351"/>
    </location>
</feature>
<keyword evidence="2" id="KW-1133">Transmembrane helix</keyword>
<feature type="region of interest" description="Disordered" evidence="1">
    <location>
        <begin position="1"/>
        <end position="32"/>
    </location>
</feature>
<protein>
    <recommendedName>
        <fullName evidence="5">Low temperature requirement A</fullName>
    </recommendedName>
</protein>
<proteinExistence type="predicted"/>
<feature type="transmembrane region" description="Helical" evidence="2">
    <location>
        <begin position="195"/>
        <end position="218"/>
    </location>
</feature>
<dbReference type="Pfam" id="PF06772">
    <property type="entry name" value="LtrA"/>
    <property type="match status" value="1"/>
</dbReference>
<evidence type="ECO:0000256" key="1">
    <source>
        <dbReference type="SAM" id="MobiDB-lite"/>
    </source>
</evidence>
<feature type="transmembrane region" description="Helical" evidence="2">
    <location>
        <begin position="371"/>
        <end position="392"/>
    </location>
</feature>
<dbReference type="InterPro" id="IPR010640">
    <property type="entry name" value="Low_temperature_requirement_A"/>
</dbReference>
<feature type="transmembrane region" description="Helical" evidence="2">
    <location>
        <begin position="230"/>
        <end position="252"/>
    </location>
</feature>
<dbReference type="Proteomes" id="UP001498398">
    <property type="component" value="Unassembled WGS sequence"/>
</dbReference>
<feature type="transmembrane region" description="Helical" evidence="2">
    <location>
        <begin position="297"/>
        <end position="317"/>
    </location>
</feature>
<feature type="transmembrane region" description="Helical" evidence="2">
    <location>
        <begin position="122"/>
        <end position="141"/>
    </location>
</feature>